<dbReference type="EMBL" id="JARO02011066">
    <property type="protein sequence ID" value="KPP60177.1"/>
    <property type="molecule type" value="Genomic_DNA"/>
</dbReference>
<evidence type="ECO:0000313" key="2">
    <source>
        <dbReference type="Proteomes" id="UP000034805"/>
    </source>
</evidence>
<reference evidence="1 2" key="1">
    <citation type="submission" date="2015-08" db="EMBL/GenBank/DDBJ databases">
        <title>The genome of the Asian arowana (Scleropages formosus).</title>
        <authorList>
            <person name="Tan M.H."/>
            <person name="Gan H.M."/>
            <person name="Croft L.J."/>
            <person name="Austin C.M."/>
        </authorList>
    </citation>
    <scope>NUCLEOTIDE SEQUENCE [LARGE SCALE GENOMIC DNA]</scope>
    <source>
        <strain evidence="1">Aro1</strain>
    </source>
</reference>
<dbReference type="AlphaFoldDB" id="A0A0N8JW78"/>
<sequence length="81" mass="8659">AIGMVKMLPLLRLDGTVDSANEILEPAPLDRPLIAQGYSAVVIKGYSEDQGAAGGIGVEEDMSCLRLDEENEQPPMTLETD</sequence>
<evidence type="ECO:0000313" key="1">
    <source>
        <dbReference type="EMBL" id="KPP60177.1"/>
    </source>
</evidence>
<name>A0A0N8JW78_SCLFO</name>
<comment type="caution">
    <text evidence="1">The sequence shown here is derived from an EMBL/GenBank/DDBJ whole genome shotgun (WGS) entry which is preliminary data.</text>
</comment>
<proteinExistence type="predicted"/>
<protein>
    <submittedName>
        <fullName evidence="1">Uncharacterized protein</fullName>
    </submittedName>
</protein>
<feature type="non-terminal residue" evidence="1">
    <location>
        <position position="1"/>
    </location>
</feature>
<organism evidence="1 2">
    <name type="scientific">Scleropages formosus</name>
    <name type="common">Asian bonytongue</name>
    <name type="synonym">Osteoglossum formosum</name>
    <dbReference type="NCBI Taxonomy" id="113540"/>
    <lineage>
        <taxon>Eukaryota</taxon>
        <taxon>Metazoa</taxon>
        <taxon>Chordata</taxon>
        <taxon>Craniata</taxon>
        <taxon>Vertebrata</taxon>
        <taxon>Euteleostomi</taxon>
        <taxon>Actinopterygii</taxon>
        <taxon>Neopterygii</taxon>
        <taxon>Teleostei</taxon>
        <taxon>Osteoglossocephala</taxon>
        <taxon>Osteoglossomorpha</taxon>
        <taxon>Osteoglossiformes</taxon>
        <taxon>Osteoglossidae</taxon>
        <taxon>Scleropages</taxon>
    </lineage>
</organism>
<accession>A0A0N8JW78</accession>
<gene>
    <name evidence="1" type="ORF">Z043_121843</name>
</gene>
<dbReference type="Proteomes" id="UP000034805">
    <property type="component" value="Unassembled WGS sequence"/>
</dbReference>